<name>A0A7R9CDB3_TIMCR</name>
<evidence type="ECO:0000256" key="1">
    <source>
        <dbReference type="SAM" id="MobiDB-lite"/>
    </source>
</evidence>
<organism evidence="3">
    <name type="scientific">Timema cristinae</name>
    <name type="common">Walking stick</name>
    <dbReference type="NCBI Taxonomy" id="61476"/>
    <lineage>
        <taxon>Eukaryota</taxon>
        <taxon>Metazoa</taxon>
        <taxon>Ecdysozoa</taxon>
        <taxon>Arthropoda</taxon>
        <taxon>Hexapoda</taxon>
        <taxon>Insecta</taxon>
        <taxon>Pterygota</taxon>
        <taxon>Neoptera</taxon>
        <taxon>Polyneoptera</taxon>
        <taxon>Phasmatodea</taxon>
        <taxon>Timematodea</taxon>
        <taxon>Timematoidea</taxon>
        <taxon>Timematidae</taxon>
        <taxon>Timema</taxon>
    </lineage>
</organism>
<keyword evidence="2" id="KW-0732">Signal</keyword>
<feature type="compositionally biased region" description="Basic residues" evidence="1">
    <location>
        <begin position="73"/>
        <end position="82"/>
    </location>
</feature>
<evidence type="ECO:0000256" key="2">
    <source>
        <dbReference type="SAM" id="SignalP"/>
    </source>
</evidence>
<dbReference type="AlphaFoldDB" id="A0A7R9CDB3"/>
<protein>
    <submittedName>
        <fullName evidence="3">Uncharacterized protein</fullName>
    </submittedName>
</protein>
<gene>
    <name evidence="3" type="ORF">TCEB3V08_LOCUS1004</name>
</gene>
<feature type="signal peptide" evidence="2">
    <location>
        <begin position="1"/>
        <end position="32"/>
    </location>
</feature>
<sequence length="128" mass="13653">MAGSPSDCLLPPSGRSAIIFCLLLALFDAVKTSTGDSNPSPSNQVLRDWHFVQAPTGLRNKEATLASKESKKSFRGGKHPSKHYSPNLFVINKSNKDETNPLVHVSNGAGTNDIDGGRLAYPASSVFV</sequence>
<feature type="region of interest" description="Disordered" evidence="1">
    <location>
        <begin position="65"/>
        <end position="87"/>
    </location>
</feature>
<reference evidence="3" key="1">
    <citation type="submission" date="2020-11" db="EMBL/GenBank/DDBJ databases">
        <authorList>
            <person name="Tran Van P."/>
        </authorList>
    </citation>
    <scope>NUCLEOTIDE SEQUENCE</scope>
</reference>
<feature type="chain" id="PRO_5031135796" evidence="2">
    <location>
        <begin position="33"/>
        <end position="128"/>
    </location>
</feature>
<evidence type="ECO:0000313" key="3">
    <source>
        <dbReference type="EMBL" id="CAD7393004.1"/>
    </source>
</evidence>
<proteinExistence type="predicted"/>
<accession>A0A7R9CDB3</accession>
<dbReference type="EMBL" id="OC316622">
    <property type="protein sequence ID" value="CAD7393004.1"/>
    <property type="molecule type" value="Genomic_DNA"/>
</dbReference>